<feature type="transmembrane region" description="Helical" evidence="1">
    <location>
        <begin position="361"/>
        <end position="382"/>
    </location>
</feature>
<feature type="transmembrane region" description="Helical" evidence="1">
    <location>
        <begin position="244"/>
        <end position="267"/>
    </location>
</feature>
<organism evidence="2 3">
    <name type="scientific">Sporosarcina globispora</name>
    <name type="common">Bacillus globisporus</name>
    <dbReference type="NCBI Taxonomy" id="1459"/>
    <lineage>
        <taxon>Bacteria</taxon>
        <taxon>Bacillati</taxon>
        <taxon>Bacillota</taxon>
        <taxon>Bacilli</taxon>
        <taxon>Bacillales</taxon>
        <taxon>Caryophanaceae</taxon>
        <taxon>Sporosarcina</taxon>
    </lineage>
</organism>
<dbReference type="RefSeq" id="WP_053434631.1">
    <property type="nucleotide sequence ID" value="NZ_LGUF01000007.1"/>
</dbReference>
<feature type="transmembrane region" description="Helical" evidence="1">
    <location>
        <begin position="12"/>
        <end position="36"/>
    </location>
</feature>
<feature type="transmembrane region" description="Helical" evidence="1">
    <location>
        <begin position="279"/>
        <end position="302"/>
    </location>
</feature>
<feature type="transmembrane region" description="Helical" evidence="1">
    <location>
        <begin position="314"/>
        <end position="340"/>
    </location>
</feature>
<accession>A0A0M0GCL6</accession>
<dbReference type="SUPFAM" id="SSF81442">
    <property type="entry name" value="Cytochrome c oxidase subunit I-like"/>
    <property type="match status" value="1"/>
</dbReference>
<feature type="transmembrane region" description="Helical" evidence="1">
    <location>
        <begin position="112"/>
        <end position="131"/>
    </location>
</feature>
<gene>
    <name evidence="2" type="ORF">AF332_10945</name>
</gene>
<keyword evidence="3" id="KW-1185">Reference proteome</keyword>
<keyword evidence="1" id="KW-1133">Transmembrane helix</keyword>
<name>A0A0M0GCL6_SPOGL</name>
<dbReference type="EMBL" id="LGUF01000007">
    <property type="protein sequence ID" value="KON87287.1"/>
    <property type="molecule type" value="Genomic_DNA"/>
</dbReference>
<dbReference type="STRING" id="1459.AF332_10945"/>
<feature type="transmembrane region" description="Helical" evidence="1">
    <location>
        <begin position="179"/>
        <end position="200"/>
    </location>
</feature>
<protein>
    <submittedName>
        <fullName evidence="2">Membrane protein</fullName>
    </submittedName>
</protein>
<reference evidence="3" key="1">
    <citation type="submission" date="2015-07" db="EMBL/GenBank/DDBJ databases">
        <title>Fjat-10036 dsm4.</title>
        <authorList>
            <person name="Liu B."/>
            <person name="Wang J."/>
            <person name="Zhu Y."/>
            <person name="Liu G."/>
            <person name="Chen Q."/>
            <person name="Chen Z."/>
            <person name="Lan J."/>
            <person name="Che J."/>
            <person name="Ge C."/>
            <person name="Shi H."/>
            <person name="Pan Z."/>
            <person name="Liu X."/>
        </authorList>
    </citation>
    <scope>NUCLEOTIDE SEQUENCE [LARGE SCALE GENOMIC DNA]</scope>
    <source>
        <strain evidence="3">DSM 4</strain>
    </source>
</reference>
<evidence type="ECO:0000313" key="2">
    <source>
        <dbReference type="EMBL" id="KON87287.1"/>
    </source>
</evidence>
<dbReference type="AlphaFoldDB" id="A0A0M0GCL6"/>
<proteinExistence type="predicted"/>
<sequence>MLPKTKNETNIKLPFSFILFSMLCLIGSMALILFQGDFIINSQFRVPAIWSAAHLFILGWALMTAMGAMYQLVPVAFLTPIWNERFGFIQFTVTAFGILYFAHSLFHKPESAMLPGLITLAGILMFLLQMIMTLRQQAKPNVLTLFVGTALACLFTAILLGIIMVLSMKTGFVSGYYQAVFKSHILLGTAGWFTLLIFGFSYKMVPMFSLSHGYSMKPAKYVFMVYAAGLAAAITSFFSGENLLLTIALMIQAGGFALFTWHMLQILQKRVKKKLDYSFRFAILAIPAGLAIHLAAFISSAFGSFKSNVGYLVFAYLMLWVALSILGYLFKIVPFLWWTWKYSREIGKRSVPSLKDMMNDKVSIPVLSAFILGILSITFSIALKQLSLFLSGQILTLGASLVFCYLIISVLKK</sequence>
<evidence type="ECO:0000256" key="1">
    <source>
        <dbReference type="SAM" id="Phobius"/>
    </source>
</evidence>
<feature type="transmembrane region" description="Helical" evidence="1">
    <location>
        <begin position="143"/>
        <end position="167"/>
    </location>
</feature>
<keyword evidence="1" id="KW-0812">Transmembrane</keyword>
<dbReference type="Proteomes" id="UP000037109">
    <property type="component" value="Unassembled WGS sequence"/>
</dbReference>
<feature type="transmembrane region" description="Helical" evidence="1">
    <location>
        <begin position="48"/>
        <end position="73"/>
    </location>
</feature>
<feature type="transmembrane region" description="Helical" evidence="1">
    <location>
        <begin position="85"/>
        <end position="106"/>
    </location>
</feature>
<dbReference type="OrthoDB" id="5245199at2"/>
<comment type="caution">
    <text evidence="2">The sequence shown here is derived from an EMBL/GenBank/DDBJ whole genome shotgun (WGS) entry which is preliminary data.</text>
</comment>
<dbReference type="Gene3D" id="1.20.210.10">
    <property type="entry name" value="Cytochrome c oxidase-like, subunit I domain"/>
    <property type="match status" value="1"/>
</dbReference>
<dbReference type="PATRIC" id="fig|1459.3.peg.2335"/>
<evidence type="ECO:0000313" key="3">
    <source>
        <dbReference type="Proteomes" id="UP000037109"/>
    </source>
</evidence>
<feature type="transmembrane region" description="Helical" evidence="1">
    <location>
        <begin position="221"/>
        <end position="238"/>
    </location>
</feature>
<keyword evidence="1" id="KW-0472">Membrane</keyword>
<feature type="transmembrane region" description="Helical" evidence="1">
    <location>
        <begin position="388"/>
        <end position="411"/>
    </location>
</feature>
<dbReference type="InterPro" id="IPR036927">
    <property type="entry name" value="Cyt_c_oxase-like_su1_sf"/>
</dbReference>